<proteinExistence type="predicted"/>
<feature type="signal peptide" evidence="1">
    <location>
        <begin position="1"/>
        <end position="22"/>
    </location>
</feature>
<evidence type="ECO:0000313" key="3">
    <source>
        <dbReference type="Proteomes" id="UP001207228"/>
    </source>
</evidence>
<evidence type="ECO:0000313" key="2">
    <source>
        <dbReference type="EMBL" id="MCX2739245.1"/>
    </source>
</evidence>
<comment type="caution">
    <text evidence="2">The sequence shown here is derived from an EMBL/GenBank/DDBJ whole genome shotgun (WGS) entry which is preliminary data.</text>
</comment>
<accession>A0ABT3RCJ5</accession>
<gene>
    <name evidence="2" type="ORF">OO017_04750</name>
</gene>
<keyword evidence="1" id="KW-0732">Signal</keyword>
<dbReference type="PROSITE" id="PS51257">
    <property type="entry name" value="PROKAR_LIPOPROTEIN"/>
    <property type="match status" value="1"/>
</dbReference>
<protein>
    <recommendedName>
        <fullName evidence="4">Lipoprotein</fullName>
    </recommendedName>
</protein>
<sequence length="200" mass="22831">MFIIVRVRHLLLPLVLSFVASACKTVTEVTPKVKEEPAILYTIKKGDHYSDKNNVRKITTSRISFEVTFDSTAVYTSMKAINQADINKLYGLSDCNTSHHTNSARYGWRWYNNRLELLAYTYLNKKRDYKVLGPVPIGQAIPLALRMEEGKYIFELHGQEVSMPRACNGAAEGYQLYPYFGGDEVAPHDIRISIKDTYNK</sequence>
<keyword evidence="3" id="KW-1185">Reference proteome</keyword>
<dbReference type="RefSeq" id="WP_266051304.1">
    <property type="nucleotide sequence ID" value="NZ_JAPFQO010000002.1"/>
</dbReference>
<evidence type="ECO:0008006" key="4">
    <source>
        <dbReference type="Google" id="ProtNLM"/>
    </source>
</evidence>
<evidence type="ECO:0000256" key="1">
    <source>
        <dbReference type="SAM" id="SignalP"/>
    </source>
</evidence>
<reference evidence="2 3" key="1">
    <citation type="submission" date="2022-11" db="EMBL/GenBank/DDBJ databases">
        <title>The characterization of three novel Bacteroidetes species and genomic analysis of their roles in tidal elemental geochemical cycles.</title>
        <authorList>
            <person name="Ma K.-J."/>
        </authorList>
    </citation>
    <scope>NUCLEOTIDE SEQUENCE [LARGE SCALE GENOMIC DNA]</scope>
    <source>
        <strain evidence="2 3">M82</strain>
    </source>
</reference>
<dbReference type="Proteomes" id="UP001207228">
    <property type="component" value="Unassembled WGS sequence"/>
</dbReference>
<dbReference type="EMBL" id="JAPFQO010000002">
    <property type="protein sequence ID" value="MCX2739245.1"/>
    <property type="molecule type" value="Genomic_DNA"/>
</dbReference>
<feature type="chain" id="PRO_5047255102" description="Lipoprotein" evidence="1">
    <location>
        <begin position="23"/>
        <end position="200"/>
    </location>
</feature>
<name>A0ABT3RCJ5_9BACT</name>
<organism evidence="2 3">
    <name type="scientific">Pontibacter anaerobius</name>
    <dbReference type="NCBI Taxonomy" id="2993940"/>
    <lineage>
        <taxon>Bacteria</taxon>
        <taxon>Pseudomonadati</taxon>
        <taxon>Bacteroidota</taxon>
        <taxon>Cytophagia</taxon>
        <taxon>Cytophagales</taxon>
        <taxon>Hymenobacteraceae</taxon>
        <taxon>Pontibacter</taxon>
    </lineage>
</organism>